<accession>A0A395LKK2</accession>
<proteinExistence type="predicted"/>
<sequence length="225" mass="24837">MANAAMSGQELPPYLQCVPYAREVSGIDIYGDAHTWWEQAAGRFERGATPREGAVMAFVPTGNMPLGHVAAVARVIDSRTVLLDHANWSPIDGRRGQIERNVKAVDVSPNNDWSEVRVWYHPLQALGTTAWPVHGFIYSDGTPRAQPRQQFARATPQPTRAEPSKTFLAAFASTPERSTAPQRVAPQRRATAPRIAYETARPLQPRPASDSGDREVVRRAVALYD</sequence>
<feature type="region of interest" description="Disordered" evidence="1">
    <location>
        <begin position="173"/>
        <end position="215"/>
    </location>
</feature>
<organism evidence="3 4">
    <name type="scientific">Alteriqipengyuania lutimaris</name>
    <dbReference type="NCBI Taxonomy" id="1538146"/>
    <lineage>
        <taxon>Bacteria</taxon>
        <taxon>Pseudomonadati</taxon>
        <taxon>Pseudomonadota</taxon>
        <taxon>Alphaproteobacteria</taxon>
        <taxon>Sphingomonadales</taxon>
        <taxon>Erythrobacteraceae</taxon>
        <taxon>Alteriqipengyuania</taxon>
    </lineage>
</organism>
<gene>
    <name evidence="3" type="ORF">DL238_07545</name>
</gene>
<dbReference type="InterPro" id="IPR007921">
    <property type="entry name" value="CHAP_dom"/>
</dbReference>
<dbReference type="InterPro" id="IPR038765">
    <property type="entry name" value="Papain-like_cys_pep_sf"/>
</dbReference>
<dbReference type="AlphaFoldDB" id="A0A395LKK2"/>
<evidence type="ECO:0000313" key="4">
    <source>
        <dbReference type="Proteomes" id="UP000254101"/>
    </source>
</evidence>
<dbReference type="SUPFAM" id="SSF54001">
    <property type="entry name" value="Cysteine proteinases"/>
    <property type="match status" value="1"/>
</dbReference>
<keyword evidence="4" id="KW-1185">Reference proteome</keyword>
<dbReference type="OrthoDB" id="7279151at2"/>
<comment type="caution">
    <text evidence="3">The sequence shown here is derived from an EMBL/GenBank/DDBJ whole genome shotgun (WGS) entry which is preliminary data.</text>
</comment>
<feature type="domain" description="Peptidase C51" evidence="2">
    <location>
        <begin position="1"/>
        <end position="117"/>
    </location>
</feature>
<dbReference type="Proteomes" id="UP000254101">
    <property type="component" value="Unassembled WGS sequence"/>
</dbReference>
<protein>
    <submittedName>
        <fullName evidence="3">CHAP domain-containing protein</fullName>
    </submittedName>
</protein>
<name>A0A395LKK2_9SPHN</name>
<evidence type="ECO:0000256" key="1">
    <source>
        <dbReference type="SAM" id="MobiDB-lite"/>
    </source>
</evidence>
<dbReference type="Pfam" id="PF05257">
    <property type="entry name" value="CHAP"/>
    <property type="match status" value="1"/>
</dbReference>
<dbReference type="RefSeq" id="WP_115491691.1">
    <property type="nucleotide sequence ID" value="NZ_JACHWW010000001.1"/>
</dbReference>
<dbReference type="EMBL" id="QRBB01000001">
    <property type="protein sequence ID" value="RDS77472.1"/>
    <property type="molecule type" value="Genomic_DNA"/>
</dbReference>
<dbReference type="PROSITE" id="PS50911">
    <property type="entry name" value="CHAP"/>
    <property type="match status" value="1"/>
</dbReference>
<dbReference type="Gene3D" id="3.90.1720.10">
    <property type="entry name" value="endopeptidase domain like (from Nostoc punctiforme)"/>
    <property type="match status" value="1"/>
</dbReference>
<reference evidence="3 4" key="1">
    <citation type="submission" date="2018-07" db="EMBL/GenBank/DDBJ databases">
        <title>Erythrobacter nanhaiensis sp. nov., a novel member of the genus Erythrobacter isolated from the South China Sea.</title>
        <authorList>
            <person name="Chen X."/>
            <person name="Liu J."/>
        </authorList>
    </citation>
    <scope>NUCLEOTIDE SEQUENCE [LARGE SCALE GENOMIC DNA]</scope>
    <source>
        <strain evidence="3 4">S-5</strain>
    </source>
</reference>
<evidence type="ECO:0000259" key="2">
    <source>
        <dbReference type="PROSITE" id="PS50911"/>
    </source>
</evidence>
<evidence type="ECO:0000313" key="3">
    <source>
        <dbReference type="EMBL" id="RDS77472.1"/>
    </source>
</evidence>